<dbReference type="SMART" id="SM00260">
    <property type="entry name" value="CheW"/>
    <property type="match status" value="1"/>
</dbReference>
<dbReference type="InterPro" id="IPR024181">
    <property type="entry name" value="Chemotax_regulator_CheV"/>
</dbReference>
<dbReference type="InterPro" id="IPR002545">
    <property type="entry name" value="CheW-lke_dom"/>
</dbReference>
<dbReference type="InterPro" id="IPR036061">
    <property type="entry name" value="CheW-like_dom_sf"/>
</dbReference>
<evidence type="ECO:0000313" key="6">
    <source>
        <dbReference type="Proteomes" id="UP000192920"/>
    </source>
</evidence>
<feature type="modified residue" description="4-aspartylphosphate" evidence="1">
    <location>
        <position position="271"/>
    </location>
</feature>
<dbReference type="InterPro" id="IPR001789">
    <property type="entry name" value="Sig_transdc_resp-reg_receiver"/>
</dbReference>
<keyword evidence="6" id="KW-1185">Reference proteome</keyword>
<evidence type="ECO:0000259" key="4">
    <source>
        <dbReference type="PROSITE" id="PS50851"/>
    </source>
</evidence>
<feature type="compositionally biased region" description="Basic and acidic residues" evidence="2">
    <location>
        <begin position="7"/>
        <end position="24"/>
    </location>
</feature>
<dbReference type="PANTHER" id="PTHR47233">
    <property type="entry name" value="CHEMOTAXIS PROTEIN CHEV"/>
    <property type="match status" value="1"/>
</dbReference>
<dbReference type="Gene3D" id="2.30.30.40">
    <property type="entry name" value="SH3 Domains"/>
    <property type="match status" value="1"/>
</dbReference>
<proteinExistence type="predicted"/>
<dbReference type="Gene3D" id="2.40.50.180">
    <property type="entry name" value="CheA-289, Domain 4"/>
    <property type="match status" value="1"/>
</dbReference>
<feature type="domain" description="CheW-like" evidence="4">
    <location>
        <begin position="46"/>
        <end position="191"/>
    </location>
</feature>
<accession>A0A1Y6BTQ5</accession>
<keyword evidence="1" id="KW-0597">Phosphoprotein</keyword>
<dbReference type="Pfam" id="PF01584">
    <property type="entry name" value="CheW"/>
    <property type="match status" value="1"/>
</dbReference>
<evidence type="ECO:0000256" key="2">
    <source>
        <dbReference type="SAM" id="MobiDB-lite"/>
    </source>
</evidence>
<protein>
    <submittedName>
        <fullName evidence="5">Two-component system, chemotaxis family, response regulator CheV</fullName>
    </submittedName>
</protein>
<dbReference type="SUPFAM" id="SSF52172">
    <property type="entry name" value="CheY-like"/>
    <property type="match status" value="1"/>
</dbReference>
<dbReference type="PANTHER" id="PTHR47233:SF4">
    <property type="entry name" value="CHEMOTAXIS SIGNAL TRANSDUCTION PROTEIN"/>
    <property type="match status" value="1"/>
</dbReference>
<dbReference type="SMART" id="SM00448">
    <property type="entry name" value="REC"/>
    <property type="match status" value="1"/>
</dbReference>
<dbReference type="GO" id="GO:0006935">
    <property type="term" value="P:chemotaxis"/>
    <property type="evidence" value="ECO:0007669"/>
    <property type="project" value="InterPro"/>
</dbReference>
<dbReference type="EMBL" id="FXAG01000008">
    <property type="protein sequence ID" value="SMF20801.1"/>
    <property type="molecule type" value="Genomic_DNA"/>
</dbReference>
<dbReference type="SUPFAM" id="SSF50341">
    <property type="entry name" value="CheW-like"/>
    <property type="match status" value="1"/>
</dbReference>
<dbReference type="GO" id="GO:0000160">
    <property type="term" value="P:phosphorelay signal transduction system"/>
    <property type="evidence" value="ECO:0007669"/>
    <property type="project" value="InterPro"/>
</dbReference>
<gene>
    <name evidence="5" type="ORF">SAMN02745746_01897</name>
</gene>
<feature type="region of interest" description="Disordered" evidence="2">
    <location>
        <begin position="1"/>
        <end position="24"/>
    </location>
</feature>
<evidence type="ECO:0000259" key="3">
    <source>
        <dbReference type="PROSITE" id="PS50110"/>
    </source>
</evidence>
<name>A0A1Y6BTQ5_9NEIS</name>
<dbReference type="STRING" id="1123014.SAMN02745746_01897"/>
<dbReference type="Gene3D" id="3.40.50.2300">
    <property type="match status" value="1"/>
</dbReference>
<reference evidence="6" key="1">
    <citation type="submission" date="2017-04" db="EMBL/GenBank/DDBJ databases">
        <authorList>
            <person name="Varghese N."/>
            <person name="Submissions S."/>
        </authorList>
    </citation>
    <scope>NUCLEOTIDE SEQUENCE [LARGE SCALE GENOMIC DNA]</scope>
    <source>
        <strain evidence="6">DSM 22618</strain>
    </source>
</reference>
<dbReference type="Pfam" id="PF00072">
    <property type="entry name" value="Response_reg"/>
    <property type="match status" value="1"/>
</dbReference>
<evidence type="ECO:0000256" key="1">
    <source>
        <dbReference type="PROSITE-ProRule" id="PRU00169"/>
    </source>
</evidence>
<dbReference type="Proteomes" id="UP000192920">
    <property type="component" value="Unassembled WGS sequence"/>
</dbReference>
<feature type="domain" description="Response regulatory" evidence="3">
    <location>
        <begin position="209"/>
        <end position="338"/>
    </location>
</feature>
<dbReference type="AlphaFoldDB" id="A0A1Y6BTQ5"/>
<dbReference type="InterPro" id="IPR011006">
    <property type="entry name" value="CheY-like_superfamily"/>
</dbReference>
<dbReference type="PROSITE" id="PS50110">
    <property type="entry name" value="RESPONSE_REGULATORY"/>
    <property type="match status" value="1"/>
</dbReference>
<dbReference type="PIRSF" id="PIRSF002867">
    <property type="entry name" value="CheV"/>
    <property type="match status" value="1"/>
</dbReference>
<evidence type="ECO:0000313" key="5">
    <source>
        <dbReference type="EMBL" id="SMF20801.1"/>
    </source>
</evidence>
<organism evidence="5 6">
    <name type="scientific">Pseudogulbenkiania subflava DSM 22618</name>
    <dbReference type="NCBI Taxonomy" id="1123014"/>
    <lineage>
        <taxon>Bacteria</taxon>
        <taxon>Pseudomonadati</taxon>
        <taxon>Pseudomonadota</taxon>
        <taxon>Betaproteobacteria</taxon>
        <taxon>Neisseriales</taxon>
        <taxon>Chromobacteriaceae</taxon>
        <taxon>Pseudogulbenkiania</taxon>
    </lineage>
</organism>
<sequence>MAPDTPNNRRIDTPNDTPKKHDAAEVSVSELLKKIDARTKLAGTNKLEILLFSLGEDQRTGRKEVFGINVFKVREVMRTPEITSAPEMPSSVEGMVSLRGALVPIIDLAKYAGIVTEKKPEIMIVTEYNGHTQGFLVEAVDTILRLDWSAMRVPPEMITNRMGGLVTAVTELNNTLVMMMDVEKVLAETSLTDDAHHFLNIEPIKEERMIFFADDSVVARKQIERTLDAMNVKYAYAINGMRAWDELQRMAAQADLSGRKLCDVVNLVLTDVEMPEMDGYMLTKLIKSDPRFAGIPVLMHSSLSGNSNQKLGESVGVDAYVSKFEPQKLAIKLREMLHIGK</sequence>
<dbReference type="PROSITE" id="PS50851">
    <property type="entry name" value="CHEW"/>
    <property type="match status" value="1"/>
</dbReference>